<dbReference type="KEGG" id="mehf:MmiHf6_08530"/>
<proteinExistence type="predicted"/>
<dbReference type="EMBL" id="CP131059">
    <property type="protein sequence ID" value="WNY23544.1"/>
    <property type="molecule type" value="Genomic_DNA"/>
</dbReference>
<dbReference type="RefSeq" id="WP_316558571.1">
    <property type="nucleotide sequence ID" value="NZ_CP131059.1"/>
</dbReference>
<protein>
    <recommendedName>
        <fullName evidence="4">DUF5683 domain-containing protein</fullName>
    </recommendedName>
</protein>
<reference evidence="2 3" key="1">
    <citation type="submission" date="2023-07" db="EMBL/GenBank/DDBJ databases">
        <title>Closed genoem sequence of Methanomicrococcus sp. Hf6.</title>
        <authorList>
            <person name="Poehlein A."/>
            <person name="Protasov E."/>
            <person name="Platt K."/>
            <person name="Reeh H."/>
            <person name="Daniel R."/>
            <person name="Brune A."/>
        </authorList>
    </citation>
    <scope>NUCLEOTIDE SEQUENCE [LARGE SCALE GENOMIC DNA]</scope>
    <source>
        <strain evidence="2 3">Hf6</strain>
    </source>
</reference>
<evidence type="ECO:0000313" key="2">
    <source>
        <dbReference type="EMBL" id="WNY23544.1"/>
    </source>
</evidence>
<evidence type="ECO:0000256" key="1">
    <source>
        <dbReference type="SAM" id="Phobius"/>
    </source>
</evidence>
<evidence type="ECO:0000313" key="3">
    <source>
        <dbReference type="Proteomes" id="UP001302978"/>
    </source>
</evidence>
<keyword evidence="1" id="KW-0472">Membrane</keyword>
<keyword evidence="3" id="KW-1185">Reference proteome</keyword>
<accession>A0AA96UZH1</accession>
<dbReference type="AlphaFoldDB" id="A0AA96UZH1"/>
<name>A0AA96UZH1_9EURY</name>
<sequence>MANPIIAAVLSLIIPGLGQVYAGQFKRGAVIFIAVVAVAVIYYYIRTITTSQPVLLLMAVVGLAMIIAYVYDAYRIAKGT</sequence>
<feature type="transmembrane region" description="Helical" evidence="1">
    <location>
        <begin position="28"/>
        <end position="45"/>
    </location>
</feature>
<keyword evidence="1" id="KW-1133">Transmembrane helix</keyword>
<organism evidence="2 3">
    <name type="scientific">Methanimicrococcus hongohii</name>
    <dbReference type="NCBI Taxonomy" id="3028295"/>
    <lineage>
        <taxon>Archaea</taxon>
        <taxon>Methanobacteriati</taxon>
        <taxon>Methanobacteriota</taxon>
        <taxon>Stenosarchaea group</taxon>
        <taxon>Methanomicrobia</taxon>
        <taxon>Methanosarcinales</taxon>
        <taxon>Methanosarcinaceae</taxon>
        <taxon>Methanimicrococcus</taxon>
    </lineage>
</organism>
<dbReference type="Proteomes" id="UP001302978">
    <property type="component" value="Chromosome"/>
</dbReference>
<gene>
    <name evidence="2" type="ORF">MmiHf6_08530</name>
</gene>
<feature type="transmembrane region" description="Helical" evidence="1">
    <location>
        <begin position="54"/>
        <end position="71"/>
    </location>
</feature>
<evidence type="ECO:0008006" key="4">
    <source>
        <dbReference type="Google" id="ProtNLM"/>
    </source>
</evidence>
<dbReference type="GeneID" id="85195380"/>
<keyword evidence="1" id="KW-0812">Transmembrane</keyword>